<keyword evidence="1" id="KW-0285">Flavoprotein</keyword>
<dbReference type="PANTHER" id="PTHR43278:SF1">
    <property type="entry name" value="IRON-SULFUR FLAVOPROTEIN MJ1083"/>
    <property type="match status" value="1"/>
</dbReference>
<organism evidence="4 5">
    <name type="scientific">Desulfotomaculum copahuensis</name>
    <dbReference type="NCBI Taxonomy" id="1838280"/>
    <lineage>
        <taxon>Bacteria</taxon>
        <taxon>Bacillati</taxon>
        <taxon>Bacillota</taxon>
        <taxon>Clostridia</taxon>
        <taxon>Eubacteriales</taxon>
        <taxon>Desulfotomaculaceae</taxon>
        <taxon>Desulfotomaculum</taxon>
    </lineage>
</organism>
<name>A0A1B7LCJ4_9FIRM</name>
<dbReference type="RefSeq" id="WP_066669746.1">
    <property type="nucleotide sequence ID" value="NZ_LYVF01000177.1"/>
</dbReference>
<dbReference type="Proteomes" id="UP000078532">
    <property type="component" value="Unassembled WGS sequence"/>
</dbReference>
<evidence type="ECO:0000259" key="3">
    <source>
        <dbReference type="Pfam" id="PF03358"/>
    </source>
</evidence>
<dbReference type="Gene3D" id="3.40.50.360">
    <property type="match status" value="1"/>
</dbReference>
<dbReference type="EMBL" id="LYVF01000177">
    <property type="protein sequence ID" value="OAT80428.1"/>
    <property type="molecule type" value="Genomic_DNA"/>
</dbReference>
<keyword evidence="2" id="KW-0288">FMN</keyword>
<dbReference type="PANTHER" id="PTHR43278">
    <property type="entry name" value="NAD(P)H-DEPENDENT FMN-CONTAINING OXIDOREDUCTASE YWQN-RELATED"/>
    <property type="match status" value="1"/>
</dbReference>
<protein>
    <recommendedName>
        <fullName evidence="3">NADPH-dependent FMN reductase-like domain-containing protein</fullName>
    </recommendedName>
</protein>
<dbReference type="STRING" id="1838280.A6M21_00700"/>
<dbReference type="InterPro" id="IPR029039">
    <property type="entry name" value="Flavoprotein-like_sf"/>
</dbReference>
<dbReference type="GO" id="GO:0016491">
    <property type="term" value="F:oxidoreductase activity"/>
    <property type="evidence" value="ECO:0007669"/>
    <property type="project" value="InterPro"/>
</dbReference>
<dbReference type="AlphaFoldDB" id="A0A1B7LCJ4"/>
<accession>A0A1B7LCJ4</accession>
<dbReference type="InterPro" id="IPR051796">
    <property type="entry name" value="ISF_SsuE-like"/>
</dbReference>
<dbReference type="InterPro" id="IPR005025">
    <property type="entry name" value="FMN_Rdtase-like_dom"/>
</dbReference>
<dbReference type="Pfam" id="PF03358">
    <property type="entry name" value="FMN_red"/>
    <property type="match status" value="1"/>
</dbReference>
<evidence type="ECO:0000256" key="1">
    <source>
        <dbReference type="ARBA" id="ARBA00022630"/>
    </source>
</evidence>
<evidence type="ECO:0000313" key="5">
    <source>
        <dbReference type="Proteomes" id="UP000078532"/>
    </source>
</evidence>
<evidence type="ECO:0000256" key="2">
    <source>
        <dbReference type="ARBA" id="ARBA00022643"/>
    </source>
</evidence>
<proteinExistence type="predicted"/>
<keyword evidence="5" id="KW-1185">Reference proteome</keyword>
<sequence>MKIIALCGSPRRSHTRTGQLTRELLAGAAAAGAETEYVDIGQLKLHFCLACDKCHELGHCVQKDDFEPFMEKVLAADGFVLASPVYCYQVSAQLKVFIDRLGRYIHCQKLLGKYGAVVATAGGDGQEQTTDYLSFMLLQLGAQTSGRLAVTLEEDGPVPAGSPLLAQARQTGADLVRAIKEKTEYPEQRQAQEGIRAYFCDVVNRRRDRWPAEYEYFKQQGWL</sequence>
<dbReference type="OrthoDB" id="6398207at2"/>
<feature type="domain" description="NADPH-dependent FMN reductase-like" evidence="3">
    <location>
        <begin position="1"/>
        <end position="153"/>
    </location>
</feature>
<comment type="caution">
    <text evidence="4">The sequence shown here is derived from an EMBL/GenBank/DDBJ whole genome shotgun (WGS) entry which is preliminary data.</text>
</comment>
<evidence type="ECO:0000313" key="4">
    <source>
        <dbReference type="EMBL" id="OAT80428.1"/>
    </source>
</evidence>
<gene>
    <name evidence="4" type="ORF">A6M21_00700</name>
</gene>
<reference evidence="4 5" key="1">
    <citation type="submission" date="2016-04" db="EMBL/GenBank/DDBJ databases">
        <authorList>
            <person name="Evans L.H."/>
            <person name="Alamgir A."/>
            <person name="Owens N."/>
            <person name="Weber N.D."/>
            <person name="Virtaneva K."/>
            <person name="Barbian K."/>
            <person name="Babar A."/>
            <person name="Rosenke K."/>
        </authorList>
    </citation>
    <scope>NUCLEOTIDE SEQUENCE [LARGE SCALE GENOMIC DNA]</scope>
    <source>
        <strain evidence="4 5">LMa1</strain>
    </source>
</reference>
<dbReference type="SUPFAM" id="SSF52218">
    <property type="entry name" value="Flavoproteins"/>
    <property type="match status" value="1"/>
</dbReference>